<feature type="non-terminal residue" evidence="3">
    <location>
        <position position="79"/>
    </location>
</feature>
<evidence type="ECO:0000313" key="4">
    <source>
        <dbReference type="Proteomes" id="UP000027327"/>
    </source>
</evidence>
<dbReference type="InterPro" id="IPR036388">
    <property type="entry name" value="WH-like_DNA-bd_sf"/>
</dbReference>
<comment type="caution">
    <text evidence="3">The sequence shown here is derived from an EMBL/GenBank/DDBJ whole genome shotgun (WGS) entry which is preliminary data.</text>
</comment>
<proteinExistence type="inferred from homology"/>
<dbReference type="InterPro" id="IPR052057">
    <property type="entry name" value="IS150/IS1296_orfA-like"/>
</dbReference>
<dbReference type="SUPFAM" id="SSF46689">
    <property type="entry name" value="Homeodomain-like"/>
    <property type="match status" value="1"/>
</dbReference>
<protein>
    <submittedName>
        <fullName evidence="3">Transposase family protein</fullName>
    </submittedName>
</protein>
<dbReference type="PANTHER" id="PTHR33795:SF1">
    <property type="entry name" value="INSERTION ELEMENT IS150 PROTEIN INSJ"/>
    <property type="match status" value="1"/>
</dbReference>
<gene>
    <name evidence="3" type="ORF">J596_3604</name>
</gene>
<evidence type="ECO:0000259" key="2">
    <source>
        <dbReference type="Pfam" id="PF13518"/>
    </source>
</evidence>
<dbReference type="AlphaFoldDB" id="A0A062I9R1"/>
<sequence>MAKYSQEFKLEVVQYYLSGFGRHQVSHKFGIHHSDVAKWVANYNNHGAEGLSRKNTNTVYTPEFKFKVIQSVLEQGLSV</sequence>
<dbReference type="InterPro" id="IPR009057">
    <property type="entry name" value="Homeodomain-like_sf"/>
</dbReference>
<dbReference type="InterPro" id="IPR055247">
    <property type="entry name" value="InsJ-like_HTH"/>
</dbReference>
<evidence type="ECO:0000256" key="1">
    <source>
        <dbReference type="ARBA" id="ARBA00038232"/>
    </source>
</evidence>
<name>A0A062I9R1_ACIBA</name>
<dbReference type="EMBL" id="JMOD01000098">
    <property type="protein sequence ID" value="KCY14633.1"/>
    <property type="molecule type" value="Genomic_DNA"/>
</dbReference>
<dbReference type="SUPFAM" id="SSF48295">
    <property type="entry name" value="TrpR-like"/>
    <property type="match status" value="1"/>
</dbReference>
<dbReference type="GO" id="GO:0043565">
    <property type="term" value="F:sequence-specific DNA binding"/>
    <property type="evidence" value="ECO:0007669"/>
    <property type="project" value="InterPro"/>
</dbReference>
<reference evidence="3 4" key="1">
    <citation type="submission" date="2014-04" db="EMBL/GenBank/DDBJ databases">
        <title>Comparative genomics and transcriptomics to identify genetic mechanisms underlying the emergence of carbapenem resistant Acinetobacter baumannii (CRAb).</title>
        <authorList>
            <person name="Harris A.D."/>
            <person name="Johnson K.J."/>
            <person name="George J."/>
            <person name="Nadendla S."/>
            <person name="Daugherty S.C."/>
            <person name="Parankush S."/>
            <person name="Sadzewicz L."/>
            <person name="Tallon L."/>
            <person name="Sengamalay N."/>
            <person name="Hazen T.H."/>
            <person name="Rasko D.A."/>
        </authorList>
    </citation>
    <scope>NUCLEOTIDE SEQUENCE [LARGE SCALE GENOMIC DNA]</scope>
    <source>
        <strain evidence="3 4">21072</strain>
    </source>
</reference>
<dbReference type="PANTHER" id="PTHR33795">
    <property type="entry name" value="INSERTION ELEMENT IS150 PROTEIN INSJ"/>
    <property type="match status" value="1"/>
</dbReference>
<dbReference type="Proteomes" id="UP000027327">
    <property type="component" value="Unassembled WGS sequence"/>
</dbReference>
<dbReference type="Gene3D" id="1.10.10.10">
    <property type="entry name" value="Winged helix-like DNA-binding domain superfamily/Winged helix DNA-binding domain"/>
    <property type="match status" value="1"/>
</dbReference>
<accession>A0A062I9R1</accession>
<dbReference type="Pfam" id="PF13518">
    <property type="entry name" value="HTH_28"/>
    <property type="match status" value="1"/>
</dbReference>
<evidence type="ECO:0000313" key="3">
    <source>
        <dbReference type="EMBL" id="KCY14633.1"/>
    </source>
</evidence>
<dbReference type="InterPro" id="IPR010921">
    <property type="entry name" value="Trp_repressor/repl_initiator"/>
</dbReference>
<feature type="domain" description="Insertion element IS150 protein InsJ-like helix-turn-helix" evidence="2">
    <location>
        <begin position="8"/>
        <end position="54"/>
    </location>
</feature>
<organism evidence="3 4">
    <name type="scientific">Acinetobacter baumannii 21072</name>
    <dbReference type="NCBI Taxonomy" id="1310697"/>
    <lineage>
        <taxon>Bacteria</taxon>
        <taxon>Pseudomonadati</taxon>
        <taxon>Pseudomonadota</taxon>
        <taxon>Gammaproteobacteria</taxon>
        <taxon>Moraxellales</taxon>
        <taxon>Moraxellaceae</taxon>
        <taxon>Acinetobacter</taxon>
        <taxon>Acinetobacter calcoaceticus/baumannii complex</taxon>
    </lineage>
</organism>
<comment type="similarity">
    <text evidence="1">Belongs to the IS150/IS1296 orfA family.</text>
</comment>
<dbReference type="RefSeq" id="WP_031984778.1">
    <property type="nucleotide sequence ID" value="NZ_JMOD01000098.1"/>
</dbReference>